<organism evidence="5 6">
    <name type="scientific">Nostoc sphaeroides CCNUC1</name>
    <dbReference type="NCBI Taxonomy" id="2653204"/>
    <lineage>
        <taxon>Bacteria</taxon>
        <taxon>Bacillati</taxon>
        <taxon>Cyanobacteriota</taxon>
        <taxon>Cyanophyceae</taxon>
        <taxon>Nostocales</taxon>
        <taxon>Nostocaceae</taxon>
        <taxon>Nostoc</taxon>
    </lineage>
</organism>
<dbReference type="GO" id="GO:0031177">
    <property type="term" value="F:phosphopantetheine binding"/>
    <property type="evidence" value="ECO:0007669"/>
    <property type="project" value="InterPro"/>
</dbReference>
<dbReference type="Proteomes" id="UP000326678">
    <property type="component" value="Chromosome pGXM01"/>
</dbReference>
<protein>
    <submittedName>
        <fullName evidence="5">Synthase</fullName>
    </submittedName>
</protein>
<feature type="region of interest" description="Disordered" evidence="3">
    <location>
        <begin position="116"/>
        <end position="136"/>
    </location>
</feature>
<feature type="domain" description="Carrier" evidence="4">
    <location>
        <begin position="33"/>
        <end position="113"/>
    </location>
</feature>
<evidence type="ECO:0000256" key="2">
    <source>
        <dbReference type="ARBA" id="ARBA00022553"/>
    </source>
</evidence>
<gene>
    <name evidence="5" type="ORF">GXM_09949</name>
</gene>
<proteinExistence type="predicted"/>
<dbReference type="Gene3D" id="1.10.1200.10">
    <property type="entry name" value="ACP-like"/>
    <property type="match status" value="1"/>
</dbReference>
<dbReference type="PROSITE" id="PS50075">
    <property type="entry name" value="CARRIER"/>
    <property type="match status" value="1"/>
</dbReference>
<dbReference type="EMBL" id="CP045228">
    <property type="protein sequence ID" value="QFS52455.1"/>
    <property type="molecule type" value="Genomic_DNA"/>
</dbReference>
<evidence type="ECO:0000313" key="6">
    <source>
        <dbReference type="Proteomes" id="UP000326678"/>
    </source>
</evidence>
<dbReference type="SMART" id="SM00823">
    <property type="entry name" value="PKS_PP"/>
    <property type="match status" value="1"/>
</dbReference>
<dbReference type="RefSeq" id="WP_152592664.1">
    <property type="nucleotide sequence ID" value="NZ_CP045228.1"/>
</dbReference>
<dbReference type="InterPro" id="IPR020806">
    <property type="entry name" value="PKS_PP-bd"/>
</dbReference>
<reference evidence="5 6" key="1">
    <citation type="submission" date="2019-10" db="EMBL/GenBank/DDBJ databases">
        <title>Genomic and transcriptomic insights into the perfect genentic adaptation of a filamentous nitrogen-fixing cyanobacterium to rice fields.</title>
        <authorList>
            <person name="Chen Z."/>
        </authorList>
    </citation>
    <scope>NUCLEOTIDE SEQUENCE [LARGE SCALE GENOMIC DNA]</scope>
    <source>
        <strain evidence="5">CCNUC1</strain>
    </source>
</reference>
<evidence type="ECO:0000256" key="1">
    <source>
        <dbReference type="ARBA" id="ARBA00022450"/>
    </source>
</evidence>
<dbReference type="InterPro" id="IPR009081">
    <property type="entry name" value="PP-bd_ACP"/>
</dbReference>
<dbReference type="InterPro" id="IPR036736">
    <property type="entry name" value="ACP-like_sf"/>
</dbReference>
<dbReference type="KEGG" id="nsh:GXM_09949"/>
<evidence type="ECO:0000259" key="4">
    <source>
        <dbReference type="PROSITE" id="PS50075"/>
    </source>
</evidence>
<evidence type="ECO:0000313" key="5">
    <source>
        <dbReference type="EMBL" id="QFS52455.1"/>
    </source>
</evidence>
<accession>A0A5P8WI14</accession>
<keyword evidence="6" id="KW-1185">Reference proteome</keyword>
<dbReference type="AlphaFoldDB" id="A0A5P8WI14"/>
<sequence>MNFQSISATELQKEAYQVSNPDHNFLQQLLKITVIERQEMLIAYIQQTVTKAVGISVSELDVQQPLNYLGIDSLIAVKLRSQFRTDLEVDVPVVQFMQDSSVVDLATQVSEQIISQNREDTSQEAMNDGDLLEGEL</sequence>
<dbReference type="Pfam" id="PF00550">
    <property type="entry name" value="PP-binding"/>
    <property type="match status" value="1"/>
</dbReference>
<keyword evidence="2" id="KW-0597">Phosphoprotein</keyword>
<dbReference type="SUPFAM" id="SSF47336">
    <property type="entry name" value="ACP-like"/>
    <property type="match status" value="1"/>
</dbReference>
<evidence type="ECO:0000256" key="3">
    <source>
        <dbReference type="SAM" id="MobiDB-lite"/>
    </source>
</evidence>
<name>A0A5P8WI14_9NOSO</name>
<keyword evidence="1" id="KW-0596">Phosphopantetheine</keyword>